<evidence type="ECO:0000256" key="5">
    <source>
        <dbReference type="SAM" id="Phobius"/>
    </source>
</evidence>
<name>A0ABW0LMA2_9BACI</name>
<proteinExistence type="predicted"/>
<dbReference type="Gene3D" id="1.20.1560.10">
    <property type="entry name" value="ABC transporter type 1, transmembrane domain"/>
    <property type="match status" value="1"/>
</dbReference>
<dbReference type="Pfam" id="PF04854">
    <property type="entry name" value="DUF624"/>
    <property type="match status" value="1"/>
</dbReference>
<comment type="caution">
    <text evidence="6">The sequence shown here is derived from an EMBL/GenBank/DDBJ whole genome shotgun (WGS) entry which is preliminary data.</text>
</comment>
<protein>
    <submittedName>
        <fullName evidence="6">YesL family protein</fullName>
    </submittedName>
</protein>
<dbReference type="RefSeq" id="WP_144923203.1">
    <property type="nucleotide sequence ID" value="NZ_JBHSMC010000042.1"/>
</dbReference>
<evidence type="ECO:0000256" key="4">
    <source>
        <dbReference type="ARBA" id="ARBA00023136"/>
    </source>
</evidence>
<feature type="transmembrane region" description="Helical" evidence="5">
    <location>
        <begin position="74"/>
        <end position="93"/>
    </location>
</feature>
<dbReference type="EMBL" id="JBHSMC010000042">
    <property type="protein sequence ID" value="MFC5466884.1"/>
    <property type="molecule type" value="Genomic_DNA"/>
</dbReference>
<feature type="transmembrane region" description="Helical" evidence="5">
    <location>
        <begin position="152"/>
        <end position="185"/>
    </location>
</feature>
<keyword evidence="7" id="KW-1185">Reference proteome</keyword>
<dbReference type="Proteomes" id="UP001596147">
    <property type="component" value="Unassembled WGS sequence"/>
</dbReference>
<accession>A0ABW0LMA2</accession>
<evidence type="ECO:0000313" key="6">
    <source>
        <dbReference type="EMBL" id="MFC5466884.1"/>
    </source>
</evidence>
<reference evidence="7" key="1">
    <citation type="journal article" date="2019" name="Int. J. Syst. Evol. Microbiol.">
        <title>The Global Catalogue of Microorganisms (GCM) 10K type strain sequencing project: providing services to taxonomists for standard genome sequencing and annotation.</title>
        <authorList>
            <consortium name="The Broad Institute Genomics Platform"/>
            <consortium name="The Broad Institute Genome Sequencing Center for Infectious Disease"/>
            <person name="Wu L."/>
            <person name="Ma J."/>
        </authorList>
    </citation>
    <scope>NUCLEOTIDE SEQUENCE [LARGE SCALE GENOMIC DNA]</scope>
    <source>
        <strain evidence="7">CGMCC 1.12237</strain>
    </source>
</reference>
<gene>
    <name evidence="6" type="ORF">ACFPM4_19345</name>
</gene>
<keyword evidence="3 5" id="KW-1133">Transmembrane helix</keyword>
<feature type="transmembrane region" description="Helical" evidence="5">
    <location>
        <begin position="12"/>
        <end position="37"/>
    </location>
</feature>
<keyword evidence="4 5" id="KW-0472">Membrane</keyword>
<evidence type="ECO:0000256" key="2">
    <source>
        <dbReference type="ARBA" id="ARBA00022692"/>
    </source>
</evidence>
<evidence type="ECO:0000256" key="3">
    <source>
        <dbReference type="ARBA" id="ARBA00022989"/>
    </source>
</evidence>
<comment type="subcellular location">
    <subcellularLocation>
        <location evidence="1">Cell membrane</location>
        <topology evidence="1">Multi-pass membrane protein</topology>
    </subcellularLocation>
</comment>
<dbReference type="InterPro" id="IPR036640">
    <property type="entry name" value="ABC1_TM_sf"/>
</dbReference>
<feature type="transmembrane region" description="Helical" evidence="5">
    <location>
        <begin position="105"/>
        <end position="132"/>
    </location>
</feature>
<evidence type="ECO:0000256" key="1">
    <source>
        <dbReference type="ARBA" id="ARBA00004651"/>
    </source>
</evidence>
<evidence type="ECO:0000313" key="7">
    <source>
        <dbReference type="Proteomes" id="UP001596147"/>
    </source>
</evidence>
<keyword evidence="2 5" id="KW-0812">Transmembrane</keyword>
<sequence>MITIINSRFYSALEVVSFFFILNITWLIVSLPIITIFPATAAMHGVIRNWVIHKDTSVIRPFFRFFKENFKHSFIIGLLFAIVSFIFYVDFMFIMTMNSMMQMVLLSILLLLGIIGTLTSIYLFPVMVHYHLPLKGILKNSFFFSIRYLPTTILTIIFIGIMLVLLYIMPVLTLVIFSIIAYPIFTMCYSKFRKEEELVNKHSEQDENLVNNHTQQEV</sequence>
<dbReference type="InterPro" id="IPR006938">
    <property type="entry name" value="DUF624"/>
</dbReference>
<organism evidence="6 7">
    <name type="scientific">Lederbergia graminis</name>
    <dbReference type="NCBI Taxonomy" id="735518"/>
    <lineage>
        <taxon>Bacteria</taxon>
        <taxon>Bacillati</taxon>
        <taxon>Bacillota</taxon>
        <taxon>Bacilli</taxon>
        <taxon>Bacillales</taxon>
        <taxon>Bacillaceae</taxon>
        <taxon>Lederbergia</taxon>
    </lineage>
</organism>